<name>A0A8D2LN29_VARKO</name>
<dbReference type="OMA" id="NYNTISC"/>
<evidence type="ECO:0000313" key="2">
    <source>
        <dbReference type="Proteomes" id="UP000694545"/>
    </source>
</evidence>
<reference evidence="1" key="1">
    <citation type="submission" date="2025-08" db="UniProtKB">
        <authorList>
            <consortium name="Ensembl"/>
        </authorList>
    </citation>
    <scope>IDENTIFICATION</scope>
</reference>
<protein>
    <submittedName>
        <fullName evidence="1">Uncharacterized protein</fullName>
    </submittedName>
</protein>
<evidence type="ECO:0000313" key="1">
    <source>
        <dbReference type="Ensembl" id="ENSVKKP00000024978.1"/>
    </source>
</evidence>
<dbReference type="Gene3D" id="1.10.287.100">
    <property type="match status" value="1"/>
</dbReference>
<dbReference type="AlphaFoldDB" id="A0A8D2LN29"/>
<organism evidence="1 2">
    <name type="scientific">Varanus komodoensis</name>
    <name type="common">Komodo dragon</name>
    <dbReference type="NCBI Taxonomy" id="61221"/>
    <lineage>
        <taxon>Eukaryota</taxon>
        <taxon>Metazoa</taxon>
        <taxon>Chordata</taxon>
        <taxon>Craniata</taxon>
        <taxon>Vertebrata</taxon>
        <taxon>Euteleostomi</taxon>
        <taxon>Lepidosauria</taxon>
        <taxon>Squamata</taxon>
        <taxon>Bifurcata</taxon>
        <taxon>Unidentata</taxon>
        <taxon>Episquamata</taxon>
        <taxon>Toxicofera</taxon>
        <taxon>Anguimorpha</taxon>
        <taxon>Paleoanguimorpha</taxon>
        <taxon>Varanoidea</taxon>
        <taxon>Varanidae</taxon>
        <taxon>Varanus</taxon>
    </lineage>
</organism>
<dbReference type="PANTHER" id="PTHR12694">
    <property type="entry name" value="TRANSCRIPTION INITIATION FACTOR IIA SUBUNIT 1"/>
    <property type="match status" value="1"/>
</dbReference>
<dbReference type="Proteomes" id="UP000694545">
    <property type="component" value="Unplaced"/>
</dbReference>
<proteinExistence type="predicted"/>
<dbReference type="Ensembl" id="ENSVKKT00000025588.1">
    <property type="protein sequence ID" value="ENSVKKP00000024978.1"/>
    <property type="gene ID" value="ENSVKKG00000016442.1"/>
</dbReference>
<dbReference type="GO" id="GO:0006367">
    <property type="term" value="P:transcription initiation at RNA polymerase II promoter"/>
    <property type="evidence" value="ECO:0007669"/>
    <property type="project" value="InterPro"/>
</dbReference>
<dbReference type="GO" id="GO:0005672">
    <property type="term" value="C:transcription factor TFIIA complex"/>
    <property type="evidence" value="ECO:0007669"/>
    <property type="project" value="InterPro"/>
</dbReference>
<dbReference type="SUPFAM" id="SSF47396">
    <property type="entry name" value="Transcription factor IIA (TFIIA), alpha-helical domain"/>
    <property type="match status" value="1"/>
</dbReference>
<keyword evidence="2" id="KW-1185">Reference proteome</keyword>
<dbReference type="InterPro" id="IPR004855">
    <property type="entry name" value="TFIIA_asu/bsu"/>
</dbReference>
<accession>A0A8D2LN29</accession>
<dbReference type="PANTHER" id="PTHR12694:SF7">
    <property type="entry name" value="TRANSCRIPTION INITIATION FACTOR IIA SUBUNIT 1"/>
    <property type="match status" value="1"/>
</dbReference>
<sequence>MKSSRNTWHIRIGTPKLYRSVIEDVINDVREVFLNDSVDEQVLVELKTVSDVY</sequence>
<reference evidence="1" key="2">
    <citation type="submission" date="2025-09" db="UniProtKB">
        <authorList>
            <consortium name="Ensembl"/>
        </authorList>
    </citation>
    <scope>IDENTIFICATION</scope>
</reference>